<dbReference type="EMBL" id="JAMKFB020000005">
    <property type="protein sequence ID" value="KAL0194088.1"/>
    <property type="molecule type" value="Genomic_DNA"/>
</dbReference>
<dbReference type="Proteomes" id="UP001529510">
    <property type="component" value="Unassembled WGS sequence"/>
</dbReference>
<evidence type="ECO:0000313" key="2">
    <source>
        <dbReference type="Proteomes" id="UP001529510"/>
    </source>
</evidence>
<dbReference type="AlphaFoldDB" id="A0ABD0R874"/>
<sequence length="59" mass="6504">FLKALSFASLDKEDLLSPINHSTLQRSSSLRSMVSSATFGCSEDYIGLALPLDINHMFQ</sequence>
<gene>
    <name evidence="1" type="ORF">M9458_012384</name>
</gene>
<evidence type="ECO:0000313" key="1">
    <source>
        <dbReference type="EMBL" id="KAL0194088.1"/>
    </source>
</evidence>
<protein>
    <submittedName>
        <fullName evidence="1">Uncharacterized protein</fullName>
    </submittedName>
</protein>
<organism evidence="1 2">
    <name type="scientific">Cirrhinus mrigala</name>
    <name type="common">Mrigala</name>
    <dbReference type="NCBI Taxonomy" id="683832"/>
    <lineage>
        <taxon>Eukaryota</taxon>
        <taxon>Metazoa</taxon>
        <taxon>Chordata</taxon>
        <taxon>Craniata</taxon>
        <taxon>Vertebrata</taxon>
        <taxon>Euteleostomi</taxon>
        <taxon>Actinopterygii</taxon>
        <taxon>Neopterygii</taxon>
        <taxon>Teleostei</taxon>
        <taxon>Ostariophysi</taxon>
        <taxon>Cypriniformes</taxon>
        <taxon>Cyprinidae</taxon>
        <taxon>Labeoninae</taxon>
        <taxon>Labeonini</taxon>
        <taxon>Cirrhinus</taxon>
    </lineage>
</organism>
<feature type="non-terminal residue" evidence="1">
    <location>
        <position position="59"/>
    </location>
</feature>
<proteinExistence type="predicted"/>
<feature type="non-terminal residue" evidence="1">
    <location>
        <position position="1"/>
    </location>
</feature>
<keyword evidence="2" id="KW-1185">Reference proteome</keyword>
<name>A0ABD0R874_CIRMR</name>
<accession>A0ABD0R874</accession>
<reference evidence="1 2" key="1">
    <citation type="submission" date="2024-05" db="EMBL/GenBank/DDBJ databases">
        <title>Genome sequencing and assembly of Indian major carp, Cirrhinus mrigala (Hamilton, 1822).</title>
        <authorList>
            <person name="Mohindra V."/>
            <person name="Chowdhury L.M."/>
            <person name="Lal K."/>
            <person name="Jena J.K."/>
        </authorList>
    </citation>
    <scope>NUCLEOTIDE SEQUENCE [LARGE SCALE GENOMIC DNA]</scope>
    <source>
        <strain evidence="1">CM1030</strain>
        <tissue evidence="1">Blood</tissue>
    </source>
</reference>
<comment type="caution">
    <text evidence="1">The sequence shown here is derived from an EMBL/GenBank/DDBJ whole genome shotgun (WGS) entry which is preliminary data.</text>
</comment>